<feature type="transmembrane region" description="Helical" evidence="2">
    <location>
        <begin position="34"/>
        <end position="53"/>
    </location>
</feature>
<evidence type="ECO:0000313" key="4">
    <source>
        <dbReference type="Proteomes" id="UP000317646"/>
    </source>
</evidence>
<dbReference type="PANTHER" id="PTHR30386">
    <property type="entry name" value="MEMBRANE FUSION SUBUNIT OF EMRAB-TOLC MULTIDRUG EFFLUX PUMP"/>
    <property type="match status" value="1"/>
</dbReference>
<evidence type="ECO:0000313" key="3">
    <source>
        <dbReference type="EMBL" id="TPG66649.1"/>
    </source>
</evidence>
<accession>A0A502GWJ9</accession>
<feature type="compositionally biased region" description="Basic and acidic residues" evidence="1">
    <location>
        <begin position="452"/>
        <end position="464"/>
    </location>
</feature>
<organism evidence="3 4">
    <name type="scientific">Hymenobacter nivis</name>
    <dbReference type="NCBI Taxonomy" id="1850093"/>
    <lineage>
        <taxon>Bacteria</taxon>
        <taxon>Pseudomonadati</taxon>
        <taxon>Bacteroidota</taxon>
        <taxon>Cytophagia</taxon>
        <taxon>Cytophagales</taxon>
        <taxon>Hymenobacteraceae</taxon>
        <taxon>Hymenobacter</taxon>
    </lineage>
</organism>
<feature type="region of interest" description="Disordered" evidence="1">
    <location>
        <begin position="441"/>
        <end position="464"/>
    </location>
</feature>
<name>A0A502GWJ9_9BACT</name>
<dbReference type="InterPro" id="IPR050739">
    <property type="entry name" value="MFP"/>
</dbReference>
<proteinExistence type="predicted"/>
<comment type="caution">
    <text evidence="3">The sequence shown here is derived from an EMBL/GenBank/DDBJ whole genome shotgun (WGS) entry which is preliminary data.</text>
</comment>
<keyword evidence="2" id="KW-1133">Transmembrane helix</keyword>
<reference evidence="3 4" key="1">
    <citation type="journal article" date="2019" name="Environ. Microbiol.">
        <title>Species interactions and distinct microbial communities in high Arctic permafrost affected cryosols are associated with the CH4 and CO2 gas fluxes.</title>
        <authorList>
            <person name="Altshuler I."/>
            <person name="Hamel J."/>
            <person name="Turney S."/>
            <person name="Magnuson E."/>
            <person name="Levesque R."/>
            <person name="Greer C."/>
            <person name="Whyte L.G."/>
        </authorList>
    </citation>
    <scope>NUCLEOTIDE SEQUENCE [LARGE SCALE GENOMIC DNA]</scope>
    <source>
        <strain evidence="3 4">S9.2P</strain>
    </source>
</reference>
<protein>
    <submittedName>
        <fullName evidence="3">HlyD family efflux transporter periplasmic adaptor subunit</fullName>
    </submittedName>
</protein>
<evidence type="ECO:0000256" key="1">
    <source>
        <dbReference type="SAM" id="MobiDB-lite"/>
    </source>
</evidence>
<keyword evidence="2" id="KW-0472">Membrane</keyword>
<dbReference type="AlphaFoldDB" id="A0A502GWJ9"/>
<dbReference type="Gene3D" id="2.40.50.100">
    <property type="match status" value="1"/>
</dbReference>
<dbReference type="EMBL" id="RCYZ01000003">
    <property type="protein sequence ID" value="TPG66649.1"/>
    <property type="molecule type" value="Genomic_DNA"/>
</dbReference>
<keyword evidence="2" id="KW-0812">Transmembrane</keyword>
<dbReference type="OrthoDB" id="9760528at2"/>
<dbReference type="RefSeq" id="WP_140466287.1">
    <property type="nucleotide sequence ID" value="NZ_RCYZ01000003.1"/>
</dbReference>
<sequence>MLNLSNQNVDRVVWQDAPRLSRPELLDAGGGRRLGRIMMVAVVAFVIILFLPWRQTIEGNGTLTALTPEDRPQNIQNAIAGRIEHWAVREGQFVHRGDTLLTLSEIKDEYFDPNLPERLGEQLAAKRGNVAANGARIAAASRQIVALQTSLTVGLAAARNRVDQARNTVSMDSADLVAITNAYRIAQNRLARYEAGYQNGLFSLTDIEARRLNLQNDLAKVVSQRNKLGSSRDALANSIIALSEIQAKYQENLAKTESDRSSAVSSRASSEGEVAALRNKISNVAVRRGLYIVRAPQTGYLVRTLKAGIGETIKEGESIATLQPEAPVLAAELYVRAMDVPLIQRGRQVRLQFDGWPAIQFSGWPSVAVGTFGGTVSVIDVVSSTNGRYRLLVRPVQTQPGDQPWPPQLRLGSGVYGWVILDSVPVWYEIWRQLNGFPPTLTTAPDGSPIKTEGKGDKGEGSKS</sequence>
<dbReference type="PRINTS" id="PR01490">
    <property type="entry name" value="RTXTOXIND"/>
</dbReference>
<evidence type="ECO:0000256" key="2">
    <source>
        <dbReference type="SAM" id="Phobius"/>
    </source>
</evidence>
<dbReference type="Proteomes" id="UP000317646">
    <property type="component" value="Unassembled WGS sequence"/>
</dbReference>
<gene>
    <name evidence="3" type="ORF">EAH73_09675</name>
</gene>
<dbReference type="Gene3D" id="1.10.287.470">
    <property type="entry name" value="Helix hairpin bin"/>
    <property type="match status" value="1"/>
</dbReference>
<keyword evidence="4" id="KW-1185">Reference proteome</keyword>